<name>A0A6L2J7K7_TANCI</name>
<evidence type="ECO:0000313" key="1">
    <source>
        <dbReference type="EMBL" id="GEU32547.1"/>
    </source>
</evidence>
<evidence type="ECO:0008006" key="2">
    <source>
        <dbReference type="Google" id="ProtNLM"/>
    </source>
</evidence>
<gene>
    <name evidence="1" type="ORF">Tci_004525</name>
</gene>
<comment type="caution">
    <text evidence="1">The sequence shown here is derived from an EMBL/GenBank/DDBJ whole genome shotgun (WGS) entry which is preliminary data.</text>
</comment>
<reference evidence="1" key="1">
    <citation type="journal article" date="2019" name="Sci. Rep.">
        <title>Draft genome of Tanacetum cinerariifolium, the natural source of mosquito coil.</title>
        <authorList>
            <person name="Yamashiro T."/>
            <person name="Shiraishi A."/>
            <person name="Satake H."/>
            <person name="Nakayama K."/>
        </authorList>
    </citation>
    <scope>NUCLEOTIDE SEQUENCE</scope>
</reference>
<sequence>MTESPLVDSSFAVPVFSLGDDPISCLNKAMAFLTAIASSSYKSNATSSGKDNPKRPRNAAWYKDKAMLAEAQEAGQILDEEQLAFLVNPGVPDGQVVQKIIPNNAAFQTKDLDTYDSDCDDISNSKAVLMANISIYGFDVISGVPHSETYLNDMKNQSYPNPFYLKTARRIKPTLYNGIVIFAKHVAMHVIDDEETLILEEDSRSKKSKKRIHIDYEKLSILSEDFGKRFTPKQELSAKQAFWFRISNPTIESSNKPRVKVEVPSELPKASLVNASLKKLKFYLAQFDSVVKKRTTPNARTEDQFDLIKKTCVRTEEHSDSLIDKLNLKSTENEDLKDQIQDKAFVITSLKNDLQKVKGKEIVNIVAQKPSANTIVPGMFKLDLDPLAPKLLQNREAHIDYLKYTQEQTDIL</sequence>
<organism evidence="1">
    <name type="scientific">Tanacetum cinerariifolium</name>
    <name type="common">Dalmatian daisy</name>
    <name type="synonym">Chrysanthemum cinerariifolium</name>
    <dbReference type="NCBI Taxonomy" id="118510"/>
    <lineage>
        <taxon>Eukaryota</taxon>
        <taxon>Viridiplantae</taxon>
        <taxon>Streptophyta</taxon>
        <taxon>Embryophyta</taxon>
        <taxon>Tracheophyta</taxon>
        <taxon>Spermatophyta</taxon>
        <taxon>Magnoliopsida</taxon>
        <taxon>eudicotyledons</taxon>
        <taxon>Gunneridae</taxon>
        <taxon>Pentapetalae</taxon>
        <taxon>asterids</taxon>
        <taxon>campanulids</taxon>
        <taxon>Asterales</taxon>
        <taxon>Asteraceae</taxon>
        <taxon>Asteroideae</taxon>
        <taxon>Anthemideae</taxon>
        <taxon>Anthemidinae</taxon>
        <taxon>Tanacetum</taxon>
    </lineage>
</organism>
<accession>A0A6L2J7K7</accession>
<protein>
    <recommendedName>
        <fullName evidence="2">Retrovirus-related Pol polyprotein from transposon TNT 1-94</fullName>
    </recommendedName>
</protein>
<dbReference type="EMBL" id="BKCJ010000366">
    <property type="protein sequence ID" value="GEU32547.1"/>
    <property type="molecule type" value="Genomic_DNA"/>
</dbReference>
<proteinExistence type="predicted"/>
<dbReference type="AlphaFoldDB" id="A0A6L2J7K7"/>